<comment type="caution">
    <text evidence="1">The sequence shown here is derived from an EMBL/GenBank/DDBJ whole genome shotgun (WGS) entry which is preliminary data.</text>
</comment>
<evidence type="ECO:0000313" key="1">
    <source>
        <dbReference type="EMBL" id="MBC6993595.1"/>
    </source>
</evidence>
<accession>A0A923T6M9</accession>
<organism evidence="1 2">
    <name type="scientific">Neolewinella lacunae</name>
    <dbReference type="NCBI Taxonomy" id="1517758"/>
    <lineage>
        <taxon>Bacteria</taxon>
        <taxon>Pseudomonadati</taxon>
        <taxon>Bacteroidota</taxon>
        <taxon>Saprospiria</taxon>
        <taxon>Saprospirales</taxon>
        <taxon>Lewinellaceae</taxon>
        <taxon>Neolewinella</taxon>
    </lineage>
</organism>
<reference evidence="1" key="1">
    <citation type="submission" date="2020-08" db="EMBL/GenBank/DDBJ databases">
        <title>Lewinella bacteria from marine environments.</title>
        <authorList>
            <person name="Zhong Y."/>
        </authorList>
    </citation>
    <scope>NUCLEOTIDE SEQUENCE</scope>
    <source>
        <strain evidence="1">KCTC 42187</strain>
    </source>
</reference>
<dbReference type="RefSeq" id="WP_187465707.1">
    <property type="nucleotide sequence ID" value="NZ_JACSIT010000068.1"/>
</dbReference>
<gene>
    <name evidence="1" type="ORF">H9S92_05460</name>
</gene>
<sequence>MLRFILPSFLLLGFLLLVGCEKENFDVVEEIPEVVTPVVVETEEEANNFFLKTPNGETIGLKGQGAISATGAVVLTTSATTTIQCSDSTFSVDFAGDDPGFWMVLFGQPDPVVLFAAAENVPELSNAFVRADCETVPTTLEITAFTGSRIAGRYTTEFFTDPVNSTRCEDYTNLGVIEIVFDVALTPCQ</sequence>
<dbReference type="Proteomes" id="UP000650081">
    <property type="component" value="Unassembled WGS sequence"/>
</dbReference>
<dbReference type="EMBL" id="JACSIT010000068">
    <property type="protein sequence ID" value="MBC6993595.1"/>
    <property type="molecule type" value="Genomic_DNA"/>
</dbReference>
<dbReference type="PROSITE" id="PS51257">
    <property type="entry name" value="PROKAR_LIPOPROTEIN"/>
    <property type="match status" value="1"/>
</dbReference>
<evidence type="ECO:0000313" key="2">
    <source>
        <dbReference type="Proteomes" id="UP000650081"/>
    </source>
</evidence>
<name>A0A923T6M9_9BACT</name>
<dbReference type="AlphaFoldDB" id="A0A923T6M9"/>
<protein>
    <recommendedName>
        <fullName evidence="3">Lipoprotein</fullName>
    </recommendedName>
</protein>
<proteinExistence type="predicted"/>
<evidence type="ECO:0008006" key="3">
    <source>
        <dbReference type="Google" id="ProtNLM"/>
    </source>
</evidence>
<keyword evidence="2" id="KW-1185">Reference proteome</keyword>